<keyword evidence="2" id="KW-0472">Membrane</keyword>
<feature type="compositionally biased region" description="Basic and acidic residues" evidence="1">
    <location>
        <begin position="1"/>
        <end position="13"/>
    </location>
</feature>
<keyword evidence="2" id="KW-1133">Transmembrane helix</keyword>
<keyword evidence="4" id="KW-1185">Reference proteome</keyword>
<sequence length="228" mass="24031">MINLHDLMDERSELPPPTLDRSRMVGVRARIAARRRARLATVGAGCALVLAIIAGYAVAPHRATPPAPAATPSPSASPTPGPTPSPNLTEQPSQPNGHYVAGFTMAFSERIGTHRWTPTTLDGVALAVTLHSDFPVDSPLTVRITISVNGHPEAIMWTGIGQPGTQSWLVARDGVVWAGIRVGVPSTVMVHISTFSGPDEDELISPPANTWATIRIVEPVAGSAFHVG</sequence>
<gene>
    <name evidence="3" type="ORF">F4553_005921</name>
</gene>
<feature type="region of interest" description="Disordered" evidence="1">
    <location>
        <begin position="1"/>
        <end position="20"/>
    </location>
</feature>
<feature type="compositionally biased region" description="Pro residues" evidence="1">
    <location>
        <begin position="63"/>
        <end position="85"/>
    </location>
</feature>
<proteinExistence type="predicted"/>
<accession>A0A841BTS5</accession>
<dbReference type="RefSeq" id="WP_184842200.1">
    <property type="nucleotide sequence ID" value="NZ_JACHMN010000003.1"/>
</dbReference>
<protein>
    <submittedName>
        <fullName evidence="3">Uncharacterized protein</fullName>
    </submittedName>
</protein>
<feature type="transmembrane region" description="Helical" evidence="2">
    <location>
        <begin position="39"/>
        <end position="59"/>
    </location>
</feature>
<evidence type="ECO:0000313" key="4">
    <source>
        <dbReference type="Proteomes" id="UP000587527"/>
    </source>
</evidence>
<dbReference type="EMBL" id="JACHMN010000003">
    <property type="protein sequence ID" value="MBB5872487.1"/>
    <property type="molecule type" value="Genomic_DNA"/>
</dbReference>
<evidence type="ECO:0000256" key="1">
    <source>
        <dbReference type="SAM" id="MobiDB-lite"/>
    </source>
</evidence>
<dbReference type="AlphaFoldDB" id="A0A841BTS5"/>
<name>A0A841BTS5_9ACTN</name>
<evidence type="ECO:0000313" key="3">
    <source>
        <dbReference type="EMBL" id="MBB5872487.1"/>
    </source>
</evidence>
<evidence type="ECO:0000256" key="2">
    <source>
        <dbReference type="SAM" id="Phobius"/>
    </source>
</evidence>
<feature type="region of interest" description="Disordered" evidence="1">
    <location>
        <begin position="63"/>
        <end position="95"/>
    </location>
</feature>
<comment type="caution">
    <text evidence="3">The sequence shown here is derived from an EMBL/GenBank/DDBJ whole genome shotgun (WGS) entry which is preliminary data.</text>
</comment>
<organism evidence="3 4">
    <name type="scientific">Allocatelliglobosispora scoriae</name>
    <dbReference type="NCBI Taxonomy" id="643052"/>
    <lineage>
        <taxon>Bacteria</taxon>
        <taxon>Bacillati</taxon>
        <taxon>Actinomycetota</taxon>
        <taxon>Actinomycetes</taxon>
        <taxon>Micromonosporales</taxon>
        <taxon>Micromonosporaceae</taxon>
        <taxon>Allocatelliglobosispora</taxon>
    </lineage>
</organism>
<dbReference type="Proteomes" id="UP000587527">
    <property type="component" value="Unassembled WGS sequence"/>
</dbReference>
<keyword evidence="2" id="KW-0812">Transmembrane</keyword>
<reference evidence="3 4" key="1">
    <citation type="submission" date="2020-08" db="EMBL/GenBank/DDBJ databases">
        <title>Sequencing the genomes of 1000 actinobacteria strains.</title>
        <authorList>
            <person name="Klenk H.-P."/>
        </authorList>
    </citation>
    <scope>NUCLEOTIDE SEQUENCE [LARGE SCALE GENOMIC DNA]</scope>
    <source>
        <strain evidence="3 4">DSM 45362</strain>
    </source>
</reference>